<keyword evidence="4" id="KW-1185">Reference proteome</keyword>
<dbReference type="Gene3D" id="3.30.700.10">
    <property type="entry name" value="Glycoprotein, Type 4 Pilin"/>
    <property type="match status" value="1"/>
</dbReference>
<dbReference type="InterPro" id="IPR045584">
    <property type="entry name" value="Pilin-like"/>
</dbReference>
<accession>S0G0M7</accession>
<feature type="compositionally biased region" description="Low complexity" evidence="1">
    <location>
        <begin position="145"/>
        <end position="156"/>
    </location>
</feature>
<keyword evidence="2" id="KW-0812">Transmembrane</keyword>
<proteinExistence type="predicted"/>
<reference evidence="3 4" key="1">
    <citation type="journal article" date="2013" name="Genome Announc.">
        <title>Draft Genome Sequence of Desulfotignum phosphitoxidans DSM 13687 Strain FiPS-3.</title>
        <authorList>
            <person name="Poehlein A."/>
            <person name="Daniel R."/>
            <person name="Simeonova D.D."/>
        </authorList>
    </citation>
    <scope>NUCLEOTIDE SEQUENCE [LARGE SCALE GENOMIC DNA]</scope>
    <source>
        <strain evidence="3 4">DSM 13687</strain>
    </source>
</reference>
<dbReference type="Proteomes" id="UP000014216">
    <property type="component" value="Unassembled WGS sequence"/>
</dbReference>
<protein>
    <submittedName>
        <fullName evidence="3">Prepilin-type N-terminal cleavage/methylation domain-containing protein</fullName>
    </submittedName>
</protein>
<dbReference type="SUPFAM" id="SSF54523">
    <property type="entry name" value="Pili subunits"/>
    <property type="match status" value="1"/>
</dbReference>
<dbReference type="AlphaFoldDB" id="S0G0M7"/>
<dbReference type="InterPro" id="IPR012902">
    <property type="entry name" value="N_methyl_site"/>
</dbReference>
<evidence type="ECO:0000313" key="4">
    <source>
        <dbReference type="Proteomes" id="UP000014216"/>
    </source>
</evidence>
<name>S0G0M7_9BACT</name>
<dbReference type="NCBIfam" id="TIGR02532">
    <property type="entry name" value="IV_pilin_GFxxxE"/>
    <property type="match status" value="1"/>
</dbReference>
<gene>
    <name evidence="3" type="ORF">Dpo_12c00300</name>
</gene>
<keyword evidence="2" id="KW-1133">Transmembrane helix</keyword>
<feature type="transmembrane region" description="Helical" evidence="2">
    <location>
        <begin position="12"/>
        <end position="34"/>
    </location>
</feature>
<sequence>MKKQNREHGFTFVEIISVLVIIGILSAVALPDFFNIQDRIRRKMVDNVIKDLNHREYLIWATHFESKEDHDDSVVFNRVNPENIGAKFIWSAGPSTTGGTITFGSIDVNVERTSSTAETEGFWEKKDDNTSDSGSQNSGQGGGNSNNNDSPGQSGDAPGQGGDSPGQSENAPGKNKN</sequence>
<dbReference type="EMBL" id="APJX01000012">
    <property type="protein sequence ID" value="EMS77752.1"/>
    <property type="molecule type" value="Genomic_DNA"/>
</dbReference>
<comment type="caution">
    <text evidence="3">The sequence shown here is derived from an EMBL/GenBank/DDBJ whole genome shotgun (WGS) entry which is preliminary data.</text>
</comment>
<evidence type="ECO:0000256" key="1">
    <source>
        <dbReference type="SAM" id="MobiDB-lite"/>
    </source>
</evidence>
<evidence type="ECO:0000313" key="3">
    <source>
        <dbReference type="EMBL" id="EMS77752.1"/>
    </source>
</evidence>
<dbReference type="RefSeq" id="WP_006968190.1">
    <property type="nucleotide sequence ID" value="NZ_APJX01000012.1"/>
</dbReference>
<dbReference type="Pfam" id="PF07963">
    <property type="entry name" value="N_methyl"/>
    <property type="match status" value="1"/>
</dbReference>
<organism evidence="3 4">
    <name type="scientific">Desulfotignum phosphitoxidans DSM 13687</name>
    <dbReference type="NCBI Taxonomy" id="1286635"/>
    <lineage>
        <taxon>Bacteria</taxon>
        <taxon>Pseudomonadati</taxon>
        <taxon>Thermodesulfobacteriota</taxon>
        <taxon>Desulfobacteria</taxon>
        <taxon>Desulfobacterales</taxon>
        <taxon>Desulfobacteraceae</taxon>
        <taxon>Desulfotignum</taxon>
    </lineage>
</organism>
<feature type="region of interest" description="Disordered" evidence="1">
    <location>
        <begin position="112"/>
        <end position="177"/>
    </location>
</feature>
<keyword evidence="2" id="KW-0472">Membrane</keyword>
<evidence type="ECO:0000256" key="2">
    <source>
        <dbReference type="SAM" id="Phobius"/>
    </source>
</evidence>